<dbReference type="InterPro" id="IPR011009">
    <property type="entry name" value="Kinase-like_dom_sf"/>
</dbReference>
<dbReference type="Pfam" id="PF00069">
    <property type="entry name" value="Pkinase"/>
    <property type="match status" value="1"/>
</dbReference>
<organism evidence="3 4">
    <name type="scientific">Ramularia collo-cygni</name>
    <dbReference type="NCBI Taxonomy" id="112498"/>
    <lineage>
        <taxon>Eukaryota</taxon>
        <taxon>Fungi</taxon>
        <taxon>Dikarya</taxon>
        <taxon>Ascomycota</taxon>
        <taxon>Pezizomycotina</taxon>
        <taxon>Dothideomycetes</taxon>
        <taxon>Dothideomycetidae</taxon>
        <taxon>Mycosphaerellales</taxon>
        <taxon>Mycosphaerellaceae</taxon>
        <taxon>Ramularia</taxon>
    </lineage>
</organism>
<dbReference type="SUPFAM" id="SSF56112">
    <property type="entry name" value="Protein kinase-like (PK-like)"/>
    <property type="match status" value="1"/>
</dbReference>
<dbReference type="OrthoDB" id="3650759at2759"/>
<dbReference type="EMBL" id="FJUY01000024">
    <property type="protein sequence ID" value="CZT24956.1"/>
    <property type="molecule type" value="Genomic_DNA"/>
</dbReference>
<name>A0A2D3V6E4_9PEZI</name>
<feature type="region of interest" description="Disordered" evidence="1">
    <location>
        <begin position="455"/>
        <end position="486"/>
    </location>
</feature>
<dbReference type="SMART" id="SM00220">
    <property type="entry name" value="S_TKc"/>
    <property type="match status" value="1"/>
</dbReference>
<feature type="region of interest" description="Disordered" evidence="1">
    <location>
        <begin position="67"/>
        <end position="103"/>
    </location>
</feature>
<dbReference type="PROSITE" id="PS50011">
    <property type="entry name" value="PROTEIN_KINASE_DOM"/>
    <property type="match status" value="1"/>
</dbReference>
<feature type="compositionally biased region" description="Basic and acidic residues" evidence="1">
    <location>
        <begin position="469"/>
        <end position="486"/>
    </location>
</feature>
<dbReference type="Gene3D" id="1.10.510.10">
    <property type="entry name" value="Transferase(Phosphotransferase) domain 1"/>
    <property type="match status" value="1"/>
</dbReference>
<proteinExistence type="predicted"/>
<dbReference type="GeneID" id="35605724"/>
<dbReference type="InterPro" id="IPR000719">
    <property type="entry name" value="Prot_kinase_dom"/>
</dbReference>
<accession>A0A2D3V6E4</accession>
<dbReference type="Proteomes" id="UP000225277">
    <property type="component" value="Unassembled WGS sequence"/>
</dbReference>
<dbReference type="PANTHER" id="PTHR44305">
    <property type="entry name" value="SI:DKEY-192D15.2-RELATED"/>
    <property type="match status" value="1"/>
</dbReference>
<dbReference type="RefSeq" id="XP_023631679.1">
    <property type="nucleotide sequence ID" value="XM_023775911.1"/>
</dbReference>
<feature type="domain" description="Protein kinase" evidence="2">
    <location>
        <begin position="114"/>
        <end position="457"/>
    </location>
</feature>
<keyword evidence="4" id="KW-1185">Reference proteome</keyword>
<reference evidence="3 4" key="1">
    <citation type="submission" date="2016-03" db="EMBL/GenBank/DDBJ databases">
        <authorList>
            <person name="Ploux O."/>
        </authorList>
    </citation>
    <scope>NUCLEOTIDE SEQUENCE [LARGE SCALE GENOMIC DNA]</scope>
    <source>
        <strain evidence="3 4">URUG2</strain>
    </source>
</reference>
<dbReference type="InterPro" id="IPR053083">
    <property type="entry name" value="TF_kinase-domain_protein"/>
</dbReference>
<dbReference type="GO" id="GO:0004672">
    <property type="term" value="F:protein kinase activity"/>
    <property type="evidence" value="ECO:0007669"/>
    <property type="project" value="InterPro"/>
</dbReference>
<dbReference type="PROSITE" id="PS00108">
    <property type="entry name" value="PROTEIN_KINASE_ST"/>
    <property type="match status" value="1"/>
</dbReference>
<evidence type="ECO:0000259" key="2">
    <source>
        <dbReference type="PROSITE" id="PS50011"/>
    </source>
</evidence>
<evidence type="ECO:0000256" key="1">
    <source>
        <dbReference type="SAM" id="MobiDB-lite"/>
    </source>
</evidence>
<dbReference type="STRING" id="112498.A0A2D3V6E4"/>
<evidence type="ECO:0000313" key="3">
    <source>
        <dbReference type="EMBL" id="CZT24956.1"/>
    </source>
</evidence>
<evidence type="ECO:0000313" key="4">
    <source>
        <dbReference type="Proteomes" id="UP000225277"/>
    </source>
</evidence>
<sequence length="520" mass="58736">MVVPTKWPAFRKRYIRQDRHDNYASALQEVSAGWAETKQIRDSGVPDWRRVAEVRMQARIDANIQRRNTERDRLDAAAQAEQDRLATAAQAEQHRLAEADQDNQELLGKTDENGQAADAIWRGGWPLFGGRTDNSIHVWVKLDAQQIVVDRRVLKDTVVPPTFWVDFTRWSGPDLRDFQSRQHMDYVVQNRLSMVPDGGHFVRASAYRNLPAQYIYRTIQEFCDGGDLSQVNARHPDGIPEPLIWRVIEQLARAAIVMEQGSLAGPVPGWQQIVHYDFKPDNVFLTSSRIPAAAYPDAKLGDFEMSLQTSPTDTLNPHILREISAADLSWGAPETRSSEARWMSEKVSGLEIGDLDGEQILSPANIWGIGVCAFELMNGDVRYVYYEDADAEGNGFNIVEYSGISLKQGDPFFLNWEETALETYSSHLVDIVRSCLWDQPRDRVTPIALLAAINGPIPPAEDDEDETVEDRRKAQGAQGDRDGMQVDEKWPVYVGFEDRYRMGFSYSDITTSMAETQDAG</sequence>
<dbReference type="InterPro" id="IPR008271">
    <property type="entry name" value="Ser/Thr_kinase_AS"/>
</dbReference>
<dbReference type="AlphaFoldDB" id="A0A2D3V6E4"/>
<gene>
    <name evidence="3" type="ORF">RCC_10685</name>
</gene>
<dbReference type="GO" id="GO:0005524">
    <property type="term" value="F:ATP binding"/>
    <property type="evidence" value="ECO:0007669"/>
    <property type="project" value="InterPro"/>
</dbReference>
<protein>
    <recommendedName>
        <fullName evidence="2">Protein kinase domain-containing protein</fullName>
    </recommendedName>
</protein>